<organism evidence="3 4">
    <name type="scientific">Vitis rotundifolia</name>
    <name type="common">Muscadine grape</name>
    <dbReference type="NCBI Taxonomy" id="103349"/>
    <lineage>
        <taxon>Eukaryota</taxon>
        <taxon>Viridiplantae</taxon>
        <taxon>Streptophyta</taxon>
        <taxon>Embryophyta</taxon>
        <taxon>Tracheophyta</taxon>
        <taxon>Spermatophyta</taxon>
        <taxon>Magnoliopsida</taxon>
        <taxon>eudicotyledons</taxon>
        <taxon>Gunneridae</taxon>
        <taxon>Pentapetalae</taxon>
        <taxon>rosids</taxon>
        <taxon>Vitales</taxon>
        <taxon>Vitaceae</taxon>
        <taxon>Viteae</taxon>
        <taxon>Vitis</taxon>
    </lineage>
</organism>
<reference evidence="3 4" key="1">
    <citation type="journal article" date="2023" name="BMC Biotechnol.">
        <title>Vitis rotundifolia cv Carlos genome sequencing.</title>
        <authorList>
            <person name="Huff M."/>
            <person name="Hulse-Kemp A."/>
            <person name="Scheffler B."/>
            <person name="Youngblood R."/>
            <person name="Simpson S."/>
            <person name="Babiker E."/>
            <person name="Staton M."/>
        </authorList>
    </citation>
    <scope>NUCLEOTIDE SEQUENCE [LARGE SCALE GENOMIC DNA]</scope>
    <source>
        <tissue evidence="3">Leaf</tissue>
    </source>
</reference>
<dbReference type="InterPro" id="IPR023298">
    <property type="entry name" value="ATPase_P-typ_TM_dom_sf"/>
</dbReference>
<dbReference type="Proteomes" id="UP001168098">
    <property type="component" value="Unassembled WGS sequence"/>
</dbReference>
<dbReference type="PANTHER" id="PTHR42861">
    <property type="entry name" value="CALCIUM-TRANSPORTING ATPASE"/>
    <property type="match status" value="1"/>
</dbReference>
<dbReference type="EMBL" id="JARBHA010000002">
    <property type="protein sequence ID" value="KAJ9706459.1"/>
    <property type="molecule type" value="Genomic_DNA"/>
</dbReference>
<keyword evidence="2" id="KW-0472">Membrane</keyword>
<comment type="caution">
    <text evidence="3">The sequence shown here is derived from an EMBL/GenBank/DDBJ whole genome shotgun (WGS) entry which is preliminary data.</text>
</comment>
<feature type="transmembrane region" description="Helical" evidence="2">
    <location>
        <begin position="23"/>
        <end position="46"/>
    </location>
</feature>
<accession>A0AA39AFV8</accession>
<evidence type="ECO:0000256" key="1">
    <source>
        <dbReference type="ARBA" id="ARBA00022842"/>
    </source>
</evidence>
<sequence length="99" mass="11117">MIVIDDDRVKPSPVPDGWKNSEICVTGIVIGTYLALMTVIFFWAAYETNLFAVQPLAQSNLMRKPYHLHAQLASAVYLQVSTINQALIYAELYPPQHVP</sequence>
<keyword evidence="1" id="KW-0460">Magnesium</keyword>
<dbReference type="Gene3D" id="1.20.1110.10">
    <property type="entry name" value="Calcium-transporting ATPase, transmembrane domain"/>
    <property type="match status" value="1"/>
</dbReference>
<evidence type="ECO:0000313" key="4">
    <source>
        <dbReference type="Proteomes" id="UP001168098"/>
    </source>
</evidence>
<dbReference type="SUPFAM" id="SSF81665">
    <property type="entry name" value="Calcium ATPase, transmembrane domain M"/>
    <property type="match status" value="1"/>
</dbReference>
<dbReference type="AlphaFoldDB" id="A0AA39AFV8"/>
<protein>
    <submittedName>
        <fullName evidence="3">Uncharacterized protein</fullName>
    </submittedName>
</protein>
<gene>
    <name evidence="3" type="ORF">PVL29_001793</name>
</gene>
<evidence type="ECO:0000256" key="2">
    <source>
        <dbReference type="SAM" id="Phobius"/>
    </source>
</evidence>
<evidence type="ECO:0000313" key="3">
    <source>
        <dbReference type="EMBL" id="KAJ9706459.1"/>
    </source>
</evidence>
<name>A0AA39AFV8_VITRO</name>
<keyword evidence="2" id="KW-0812">Transmembrane</keyword>
<keyword evidence="2" id="KW-1133">Transmembrane helix</keyword>
<proteinExistence type="predicted"/>
<keyword evidence="4" id="KW-1185">Reference proteome</keyword>